<evidence type="ECO:0000313" key="2">
    <source>
        <dbReference type="Proteomes" id="UP001151699"/>
    </source>
</evidence>
<evidence type="ECO:0000313" key="1">
    <source>
        <dbReference type="EMBL" id="KAJ6647993.1"/>
    </source>
</evidence>
<gene>
    <name evidence="1" type="ORF">Bhyg_03218</name>
</gene>
<keyword evidence="2" id="KW-1185">Reference proteome</keyword>
<sequence>MSGDNKELNTALGFVRGFSANKSCRICRIDIEDIVKEATSCCELRRTKENYDDDVLMNNFTATGVREYSIFNEIPFFHVTTSAGVNTTHDMSEG</sequence>
<dbReference type="AlphaFoldDB" id="A0A9Q0S8I9"/>
<dbReference type="EMBL" id="WJQU01000001">
    <property type="protein sequence ID" value="KAJ6647993.1"/>
    <property type="molecule type" value="Genomic_DNA"/>
</dbReference>
<reference evidence="1" key="1">
    <citation type="submission" date="2022-07" db="EMBL/GenBank/DDBJ databases">
        <authorList>
            <person name="Trinca V."/>
            <person name="Uliana J.V.C."/>
            <person name="Torres T.T."/>
            <person name="Ward R.J."/>
            <person name="Monesi N."/>
        </authorList>
    </citation>
    <scope>NUCLEOTIDE SEQUENCE</scope>
    <source>
        <strain evidence="1">HSMRA1968</strain>
        <tissue evidence="1">Whole embryos</tissue>
    </source>
</reference>
<organism evidence="1 2">
    <name type="scientific">Pseudolycoriella hygida</name>
    <dbReference type="NCBI Taxonomy" id="35572"/>
    <lineage>
        <taxon>Eukaryota</taxon>
        <taxon>Metazoa</taxon>
        <taxon>Ecdysozoa</taxon>
        <taxon>Arthropoda</taxon>
        <taxon>Hexapoda</taxon>
        <taxon>Insecta</taxon>
        <taxon>Pterygota</taxon>
        <taxon>Neoptera</taxon>
        <taxon>Endopterygota</taxon>
        <taxon>Diptera</taxon>
        <taxon>Nematocera</taxon>
        <taxon>Sciaroidea</taxon>
        <taxon>Sciaridae</taxon>
        <taxon>Pseudolycoriella</taxon>
    </lineage>
</organism>
<dbReference type="Proteomes" id="UP001151699">
    <property type="component" value="Chromosome A"/>
</dbReference>
<proteinExistence type="predicted"/>
<protein>
    <submittedName>
        <fullName evidence="1">Uncharacterized protein</fullName>
    </submittedName>
</protein>
<name>A0A9Q0S8I9_9DIPT</name>
<accession>A0A9Q0S8I9</accession>
<comment type="caution">
    <text evidence="1">The sequence shown here is derived from an EMBL/GenBank/DDBJ whole genome shotgun (WGS) entry which is preliminary data.</text>
</comment>
<dbReference type="OrthoDB" id="7764549at2759"/>